<name>A0ACC2UMZ9_9FUNG</name>
<protein>
    <submittedName>
        <fullName evidence="1">Uncharacterized protein</fullName>
    </submittedName>
</protein>
<comment type="caution">
    <text evidence="1">The sequence shown here is derived from an EMBL/GenBank/DDBJ whole genome shotgun (WGS) entry which is preliminary data.</text>
</comment>
<evidence type="ECO:0000313" key="1">
    <source>
        <dbReference type="EMBL" id="KAJ9088309.1"/>
    </source>
</evidence>
<evidence type="ECO:0000313" key="2">
    <source>
        <dbReference type="Proteomes" id="UP001165960"/>
    </source>
</evidence>
<gene>
    <name evidence="1" type="ORF">DSO57_1024354</name>
</gene>
<dbReference type="EMBL" id="QTSX02000131">
    <property type="protein sequence ID" value="KAJ9088309.1"/>
    <property type="molecule type" value="Genomic_DNA"/>
</dbReference>
<sequence length="218" mass="25026">MNLWFKQILTYLVLVIFYLNSGQVDHQATTPSGDQPVDPSQALYRPPGAPFGPVHFTKYPPNPAYAETRETEYIGREGKWYKRPPRFFKEKYNYLPAYFVPMTPPLNPRPNRPMETPTAAETTSTQLFEVLYITLTGMMDSMIPTSGPWSLLRQSMSYIIKLAPILWWALPTGLAHPHPEPPNASTYAWFPDTTYAITVKYILLGSIIKEIKVKIRRE</sequence>
<reference evidence="1" key="1">
    <citation type="submission" date="2022-04" db="EMBL/GenBank/DDBJ databases">
        <title>Genome of the entomopathogenic fungus Entomophthora muscae.</title>
        <authorList>
            <person name="Elya C."/>
            <person name="Lovett B.R."/>
            <person name="Lee E."/>
            <person name="Macias A.M."/>
            <person name="Hajek A.E."/>
            <person name="De Bivort B.L."/>
            <person name="Kasson M.T."/>
            <person name="De Fine Licht H.H."/>
            <person name="Stajich J.E."/>
        </authorList>
    </citation>
    <scope>NUCLEOTIDE SEQUENCE</scope>
    <source>
        <strain evidence="1">Berkeley</strain>
    </source>
</reference>
<accession>A0ACC2UMZ9</accession>
<proteinExistence type="predicted"/>
<keyword evidence="2" id="KW-1185">Reference proteome</keyword>
<dbReference type="Proteomes" id="UP001165960">
    <property type="component" value="Unassembled WGS sequence"/>
</dbReference>
<organism evidence="1 2">
    <name type="scientific">Entomophthora muscae</name>
    <dbReference type="NCBI Taxonomy" id="34485"/>
    <lineage>
        <taxon>Eukaryota</taxon>
        <taxon>Fungi</taxon>
        <taxon>Fungi incertae sedis</taxon>
        <taxon>Zoopagomycota</taxon>
        <taxon>Entomophthoromycotina</taxon>
        <taxon>Entomophthoromycetes</taxon>
        <taxon>Entomophthorales</taxon>
        <taxon>Entomophthoraceae</taxon>
        <taxon>Entomophthora</taxon>
    </lineage>
</organism>